<dbReference type="SUPFAM" id="SSF52743">
    <property type="entry name" value="Subtilisin-like"/>
    <property type="match status" value="1"/>
</dbReference>
<keyword evidence="4 6" id="KW-0720">Serine protease</keyword>
<keyword evidence="3 6" id="KW-0378">Hydrolase</keyword>
<dbReference type="OrthoDB" id="614750at2"/>
<evidence type="ECO:0000313" key="10">
    <source>
        <dbReference type="EMBL" id="TQJ02220.1"/>
    </source>
</evidence>
<keyword evidence="8" id="KW-0732">Signal</keyword>
<dbReference type="PROSITE" id="PS51892">
    <property type="entry name" value="SUBTILASE"/>
    <property type="match status" value="1"/>
</dbReference>
<feature type="chain" id="PRO_5038896387" evidence="8">
    <location>
        <begin position="32"/>
        <end position="491"/>
    </location>
</feature>
<dbReference type="EMBL" id="VFML01000001">
    <property type="protein sequence ID" value="TQJ02220.1"/>
    <property type="molecule type" value="Genomic_DNA"/>
</dbReference>
<dbReference type="PANTHER" id="PTHR43806:SF11">
    <property type="entry name" value="CEREVISIN-RELATED"/>
    <property type="match status" value="1"/>
</dbReference>
<evidence type="ECO:0000256" key="2">
    <source>
        <dbReference type="ARBA" id="ARBA00022670"/>
    </source>
</evidence>
<dbReference type="Pfam" id="PF00082">
    <property type="entry name" value="Peptidase_S8"/>
    <property type="match status" value="1"/>
</dbReference>
<feature type="signal peptide" evidence="8">
    <location>
        <begin position="1"/>
        <end position="31"/>
    </location>
</feature>
<accession>A0A542DGP7</accession>
<feature type="active site" description="Charge relay system" evidence="5 6">
    <location>
        <position position="418"/>
    </location>
</feature>
<reference evidence="10 11" key="1">
    <citation type="submission" date="2019-06" db="EMBL/GenBank/DDBJ databases">
        <title>Sequencing the genomes of 1000 actinobacteria strains.</title>
        <authorList>
            <person name="Klenk H.-P."/>
        </authorList>
    </citation>
    <scope>NUCLEOTIDE SEQUENCE [LARGE SCALE GENOMIC DNA]</scope>
    <source>
        <strain evidence="10 11">DSM 45679</strain>
    </source>
</reference>
<comment type="caution">
    <text evidence="10">The sequence shown here is derived from an EMBL/GenBank/DDBJ whole genome shotgun (WGS) entry which is preliminary data.</text>
</comment>
<evidence type="ECO:0000259" key="9">
    <source>
        <dbReference type="Pfam" id="PF00082"/>
    </source>
</evidence>
<feature type="active site" description="Charge relay system" evidence="5 6">
    <location>
        <position position="206"/>
    </location>
</feature>
<evidence type="ECO:0000256" key="4">
    <source>
        <dbReference type="ARBA" id="ARBA00022825"/>
    </source>
</evidence>
<evidence type="ECO:0000256" key="1">
    <source>
        <dbReference type="ARBA" id="ARBA00011073"/>
    </source>
</evidence>
<name>A0A542DGP7_AMYCI</name>
<dbReference type="InterPro" id="IPR023828">
    <property type="entry name" value="Peptidase_S8_Ser-AS"/>
</dbReference>
<dbReference type="InterPro" id="IPR036852">
    <property type="entry name" value="Peptidase_S8/S53_dom_sf"/>
</dbReference>
<comment type="similarity">
    <text evidence="1 6 7">Belongs to the peptidase S8 family.</text>
</comment>
<proteinExistence type="inferred from homology"/>
<organism evidence="10 11">
    <name type="scientific">Amycolatopsis cihanbeyliensis</name>
    <dbReference type="NCBI Taxonomy" id="1128664"/>
    <lineage>
        <taxon>Bacteria</taxon>
        <taxon>Bacillati</taxon>
        <taxon>Actinomycetota</taxon>
        <taxon>Actinomycetes</taxon>
        <taxon>Pseudonocardiales</taxon>
        <taxon>Pseudonocardiaceae</taxon>
        <taxon>Amycolatopsis</taxon>
    </lineage>
</organism>
<protein>
    <submittedName>
        <fullName evidence="10">Serine protease AprX</fullName>
    </submittedName>
</protein>
<dbReference type="Gene3D" id="3.40.50.200">
    <property type="entry name" value="Peptidase S8/S53 domain"/>
    <property type="match status" value="1"/>
</dbReference>
<keyword evidence="2 6" id="KW-0645">Protease</keyword>
<evidence type="ECO:0000256" key="3">
    <source>
        <dbReference type="ARBA" id="ARBA00022801"/>
    </source>
</evidence>
<sequence length="491" mass="48994">MRATPGRLRYAATIAAAALALPQLTAAPAGADLLAPVSDTLDAVLSAASGADRMTVLVHGTDLAAADRAVREAGLSRLTGFDRIGVVAASGTADQVGSVRDAEGVVYVEHNDPLRTFASSGTGATRSAAARAALTGADGNPLDGRGVSVAVIDTGVDPTHPAFREPDGSSRVVRNMKSLCLQGTGTGCILRVPDFLDTDTLSVGGHGTHVTGIAAGSPYRLGDGTAVGGSAPGSKIVSISTGAALVVLGTDAALNWVLENHEAPCGPGVPASTCPPIKVVNNSYGPSGGGDFDPNSATVKLQRALAAEGVVTVWANGNDGGDGSANLSNPPGQDPTPGVLSVASYNDAGSGTRDGTVSAFSSRGLATDRRSWPDISAPGENIVSSCRLYLLICTQGLQPKNGPGLLDLGTYNVISGTSMAAPQITGIVAQLFQAGPGATPGEIEHALKATAHKYRDGAPYQRAGAYTSSFDKGAGLADVVAAATLLGAGPA</sequence>
<feature type="active site" description="Charge relay system" evidence="5 6">
    <location>
        <position position="153"/>
    </location>
</feature>
<dbReference type="PRINTS" id="PR00723">
    <property type="entry name" value="SUBTILISIN"/>
</dbReference>
<dbReference type="PROSITE" id="PS00137">
    <property type="entry name" value="SUBTILASE_HIS"/>
    <property type="match status" value="1"/>
</dbReference>
<dbReference type="InterPro" id="IPR023827">
    <property type="entry name" value="Peptidase_S8_Asp-AS"/>
</dbReference>
<evidence type="ECO:0000256" key="8">
    <source>
        <dbReference type="SAM" id="SignalP"/>
    </source>
</evidence>
<evidence type="ECO:0000256" key="6">
    <source>
        <dbReference type="PROSITE-ProRule" id="PRU01240"/>
    </source>
</evidence>
<dbReference type="RefSeq" id="WP_141997046.1">
    <property type="nucleotide sequence ID" value="NZ_VFML01000001.1"/>
</dbReference>
<dbReference type="GO" id="GO:0004252">
    <property type="term" value="F:serine-type endopeptidase activity"/>
    <property type="evidence" value="ECO:0007669"/>
    <property type="project" value="UniProtKB-UniRule"/>
</dbReference>
<evidence type="ECO:0000256" key="5">
    <source>
        <dbReference type="PIRSR" id="PIRSR615500-1"/>
    </source>
</evidence>
<feature type="domain" description="Peptidase S8/S53" evidence="9">
    <location>
        <begin position="144"/>
        <end position="464"/>
    </location>
</feature>
<evidence type="ECO:0000313" key="11">
    <source>
        <dbReference type="Proteomes" id="UP000320876"/>
    </source>
</evidence>
<dbReference type="Proteomes" id="UP000320876">
    <property type="component" value="Unassembled WGS sequence"/>
</dbReference>
<dbReference type="AlphaFoldDB" id="A0A542DGP7"/>
<dbReference type="PANTHER" id="PTHR43806">
    <property type="entry name" value="PEPTIDASE S8"/>
    <property type="match status" value="1"/>
</dbReference>
<dbReference type="PROSITE" id="PS00136">
    <property type="entry name" value="SUBTILASE_ASP"/>
    <property type="match status" value="1"/>
</dbReference>
<dbReference type="InterPro" id="IPR000209">
    <property type="entry name" value="Peptidase_S8/S53_dom"/>
</dbReference>
<dbReference type="InterPro" id="IPR022398">
    <property type="entry name" value="Peptidase_S8_His-AS"/>
</dbReference>
<dbReference type="GO" id="GO:0006508">
    <property type="term" value="P:proteolysis"/>
    <property type="evidence" value="ECO:0007669"/>
    <property type="project" value="UniProtKB-KW"/>
</dbReference>
<dbReference type="InterPro" id="IPR050131">
    <property type="entry name" value="Peptidase_S8_subtilisin-like"/>
</dbReference>
<evidence type="ECO:0000256" key="7">
    <source>
        <dbReference type="RuleBase" id="RU003355"/>
    </source>
</evidence>
<dbReference type="InterPro" id="IPR015500">
    <property type="entry name" value="Peptidase_S8_subtilisin-rel"/>
</dbReference>
<dbReference type="PROSITE" id="PS00138">
    <property type="entry name" value="SUBTILASE_SER"/>
    <property type="match status" value="1"/>
</dbReference>
<keyword evidence="11" id="KW-1185">Reference proteome</keyword>
<gene>
    <name evidence="10" type="ORF">FB471_1941</name>
</gene>